<dbReference type="STRING" id="13249.T1I0W9"/>
<dbReference type="Gene3D" id="1.10.510.10">
    <property type="entry name" value="Transferase(Phosphotransferase) domain 1"/>
    <property type="match status" value="1"/>
</dbReference>
<evidence type="ECO:0000313" key="2">
    <source>
        <dbReference type="Proteomes" id="UP000015103"/>
    </source>
</evidence>
<evidence type="ECO:0000313" key="1">
    <source>
        <dbReference type="EnsemblMetazoa" id="RPRC009939-PA"/>
    </source>
</evidence>
<organism evidence="1 2">
    <name type="scientific">Rhodnius prolixus</name>
    <name type="common">Triatomid bug</name>
    <dbReference type="NCBI Taxonomy" id="13249"/>
    <lineage>
        <taxon>Eukaryota</taxon>
        <taxon>Metazoa</taxon>
        <taxon>Ecdysozoa</taxon>
        <taxon>Arthropoda</taxon>
        <taxon>Hexapoda</taxon>
        <taxon>Insecta</taxon>
        <taxon>Pterygota</taxon>
        <taxon>Neoptera</taxon>
        <taxon>Paraneoptera</taxon>
        <taxon>Hemiptera</taxon>
        <taxon>Heteroptera</taxon>
        <taxon>Panheteroptera</taxon>
        <taxon>Cimicomorpha</taxon>
        <taxon>Reduviidae</taxon>
        <taxon>Triatominae</taxon>
        <taxon>Rhodnius</taxon>
    </lineage>
</organism>
<dbReference type="InParanoid" id="T1I0W9"/>
<dbReference type="PROSITE" id="PS50011">
    <property type="entry name" value="PROTEIN_KINASE_DOM"/>
    <property type="match status" value="1"/>
</dbReference>
<dbReference type="PROSITE" id="PS00108">
    <property type="entry name" value="PROTEIN_KINASE_ST"/>
    <property type="match status" value="1"/>
</dbReference>
<dbReference type="OMA" id="NQCSASI"/>
<dbReference type="GO" id="GO:0004672">
    <property type="term" value="F:protein kinase activity"/>
    <property type="evidence" value="ECO:0007669"/>
    <property type="project" value="InterPro"/>
</dbReference>
<dbReference type="eggNOG" id="KOG0032">
    <property type="taxonomic scope" value="Eukaryota"/>
</dbReference>
<dbReference type="InterPro" id="IPR000719">
    <property type="entry name" value="Prot_kinase_dom"/>
</dbReference>
<dbReference type="EnsemblMetazoa" id="RPRC009939-RA">
    <property type="protein sequence ID" value="RPRC009939-PA"/>
    <property type="gene ID" value="RPRC009939"/>
</dbReference>
<dbReference type="InterPro" id="IPR008271">
    <property type="entry name" value="Ser/Thr_kinase_AS"/>
</dbReference>
<dbReference type="Pfam" id="PF00069">
    <property type="entry name" value="Pkinase"/>
    <property type="match status" value="1"/>
</dbReference>
<dbReference type="PANTHER" id="PTHR24347">
    <property type="entry name" value="SERINE/THREONINE-PROTEIN KINASE"/>
    <property type="match status" value="1"/>
</dbReference>
<protein>
    <submittedName>
        <fullName evidence="1">Protein kinase domain-containing protein</fullName>
    </submittedName>
</protein>
<dbReference type="VEuPathDB" id="VectorBase:RPRC009939"/>
<sequence>MGCRGAFSEVRLAERKDKPGEMYAVKMIDKKALKGKEDSLENEIKVLRRVTGGELFDRIVEKGSYTEKDASDLIRQVLEAVNYMHEQGVVHRDLKPENLLYYSPDEDSKIMISDFGLSKMEDSGIMATACGTPGYV</sequence>
<dbReference type="AlphaFoldDB" id="T1I0W9"/>
<dbReference type="GO" id="GO:0005524">
    <property type="term" value="F:ATP binding"/>
    <property type="evidence" value="ECO:0007669"/>
    <property type="project" value="InterPro"/>
</dbReference>
<dbReference type="HOGENOM" id="CLU_000288_63_0_1"/>
<dbReference type="SMART" id="SM00220">
    <property type="entry name" value="S_TKc"/>
    <property type="match status" value="1"/>
</dbReference>
<reference evidence="1" key="1">
    <citation type="submission" date="2015-05" db="UniProtKB">
        <authorList>
            <consortium name="EnsemblMetazoa"/>
        </authorList>
    </citation>
    <scope>IDENTIFICATION</scope>
</reference>
<dbReference type="EMBL" id="ACPB03016929">
    <property type="status" value="NOT_ANNOTATED_CDS"/>
    <property type="molecule type" value="Genomic_DNA"/>
</dbReference>
<dbReference type="Proteomes" id="UP000015103">
    <property type="component" value="Unassembled WGS sequence"/>
</dbReference>
<dbReference type="Gene3D" id="3.30.200.20">
    <property type="entry name" value="Phosphorylase Kinase, domain 1"/>
    <property type="match status" value="1"/>
</dbReference>
<accession>T1I0W9</accession>
<dbReference type="SUPFAM" id="SSF56112">
    <property type="entry name" value="Protein kinase-like (PK-like)"/>
    <property type="match status" value="1"/>
</dbReference>
<dbReference type="FunFam" id="1.10.510.10:FF:000512">
    <property type="entry name" value="AKT serine/threonine kinase 1"/>
    <property type="match status" value="1"/>
</dbReference>
<dbReference type="InterPro" id="IPR011009">
    <property type="entry name" value="Kinase-like_dom_sf"/>
</dbReference>
<proteinExistence type="predicted"/>
<keyword evidence="2" id="KW-1185">Reference proteome</keyword>
<name>T1I0W9_RHOPR</name>